<dbReference type="Proteomes" id="UP001174909">
    <property type="component" value="Unassembled WGS sequence"/>
</dbReference>
<evidence type="ECO:0000313" key="4">
    <source>
        <dbReference type="Proteomes" id="UP001174909"/>
    </source>
</evidence>
<dbReference type="Pfam" id="PF21373">
    <property type="entry name" value="ZNHIT3_C"/>
    <property type="match status" value="1"/>
</dbReference>
<reference evidence="3" key="1">
    <citation type="submission" date="2023-03" db="EMBL/GenBank/DDBJ databases">
        <authorList>
            <person name="Steffen K."/>
            <person name="Cardenas P."/>
        </authorList>
    </citation>
    <scope>NUCLEOTIDE SEQUENCE</scope>
</reference>
<organism evidence="3 4">
    <name type="scientific">Geodia barretti</name>
    <name type="common">Barrett's horny sponge</name>
    <dbReference type="NCBI Taxonomy" id="519541"/>
    <lineage>
        <taxon>Eukaryota</taxon>
        <taxon>Metazoa</taxon>
        <taxon>Porifera</taxon>
        <taxon>Demospongiae</taxon>
        <taxon>Heteroscleromorpha</taxon>
        <taxon>Tetractinellida</taxon>
        <taxon>Astrophorina</taxon>
        <taxon>Geodiidae</taxon>
        <taxon>Geodia</taxon>
    </lineage>
</organism>
<sequence length="179" mass="19789">MEVLEEGECSEDSSSSASEKEDEGIGETLGELEAAVREENKEENGAILSAIQQELQSKQVHSPVTTPHCSVGVMAEDVSWPCGDGGQRMETRVRPTEEEEEREGEETEDKIPIEALEALGHCDVTRGMLTNPHLRDLLLELDRSPAPQQALRRAMNIPVFVEFANQCLRVCGLRDNDKS</sequence>
<feature type="region of interest" description="Disordered" evidence="1">
    <location>
        <begin position="1"/>
        <end position="49"/>
    </location>
</feature>
<dbReference type="InterPro" id="IPR048371">
    <property type="entry name" value="ZNHIT3_C"/>
</dbReference>
<evidence type="ECO:0000259" key="2">
    <source>
        <dbReference type="Pfam" id="PF21373"/>
    </source>
</evidence>
<protein>
    <submittedName>
        <fullName evidence="3">Zinc finger HIT domain-containing protein 3</fullName>
    </submittedName>
</protein>
<feature type="compositionally biased region" description="Basic and acidic residues" evidence="1">
    <location>
        <begin position="34"/>
        <end position="44"/>
    </location>
</feature>
<feature type="domain" description="Zinc finger HIT" evidence="2">
    <location>
        <begin position="116"/>
        <end position="170"/>
    </location>
</feature>
<evidence type="ECO:0000256" key="1">
    <source>
        <dbReference type="SAM" id="MobiDB-lite"/>
    </source>
</evidence>
<accession>A0AA35RP22</accession>
<evidence type="ECO:0000313" key="3">
    <source>
        <dbReference type="EMBL" id="CAI8015125.1"/>
    </source>
</evidence>
<dbReference type="AlphaFoldDB" id="A0AA35RP22"/>
<feature type="compositionally biased region" description="Basic and acidic residues" evidence="1">
    <location>
        <begin position="87"/>
        <end position="96"/>
    </location>
</feature>
<keyword evidence="4" id="KW-1185">Reference proteome</keyword>
<feature type="region of interest" description="Disordered" evidence="1">
    <location>
        <begin position="80"/>
        <end position="108"/>
    </location>
</feature>
<dbReference type="EMBL" id="CASHTH010001422">
    <property type="protein sequence ID" value="CAI8015125.1"/>
    <property type="molecule type" value="Genomic_DNA"/>
</dbReference>
<feature type="compositionally biased region" description="Acidic residues" evidence="1">
    <location>
        <begin position="1"/>
        <end position="11"/>
    </location>
</feature>
<feature type="compositionally biased region" description="Acidic residues" evidence="1">
    <location>
        <begin position="97"/>
        <end position="108"/>
    </location>
</feature>
<name>A0AA35RP22_GEOBA</name>
<proteinExistence type="predicted"/>
<gene>
    <name evidence="3" type="ORF">GBAR_LOCUS9417</name>
</gene>
<comment type="caution">
    <text evidence="3">The sequence shown here is derived from an EMBL/GenBank/DDBJ whole genome shotgun (WGS) entry which is preliminary data.</text>
</comment>